<reference evidence="1 2" key="1">
    <citation type="submission" date="2019-01" db="EMBL/GenBank/DDBJ databases">
        <authorList>
            <person name="Sayadi A."/>
        </authorList>
    </citation>
    <scope>NUCLEOTIDE SEQUENCE [LARGE SCALE GENOMIC DNA]</scope>
</reference>
<dbReference type="AlphaFoldDB" id="A0A653CQN8"/>
<sequence>MDSTSEQEDIKKIDAILRNENDYIDEVLYDDFIVCDDSSHEKIYDEDDVDGYNFEIPEIIDIKHIYKYDPLATLIPEEKLFIDSCLDPELQKLLVLNRTRRLHLIKLYKKMKDLLIECKQNIIEKYEVVKTGQSMNLQRAHSKCWRLAAPYFKGTKKCRTLGVR</sequence>
<name>A0A653CQN8_CALMS</name>
<organism evidence="1 2">
    <name type="scientific">Callosobruchus maculatus</name>
    <name type="common">Southern cowpea weevil</name>
    <name type="synonym">Pulse bruchid</name>
    <dbReference type="NCBI Taxonomy" id="64391"/>
    <lineage>
        <taxon>Eukaryota</taxon>
        <taxon>Metazoa</taxon>
        <taxon>Ecdysozoa</taxon>
        <taxon>Arthropoda</taxon>
        <taxon>Hexapoda</taxon>
        <taxon>Insecta</taxon>
        <taxon>Pterygota</taxon>
        <taxon>Neoptera</taxon>
        <taxon>Endopterygota</taxon>
        <taxon>Coleoptera</taxon>
        <taxon>Polyphaga</taxon>
        <taxon>Cucujiformia</taxon>
        <taxon>Chrysomeloidea</taxon>
        <taxon>Chrysomelidae</taxon>
        <taxon>Bruchinae</taxon>
        <taxon>Bruchini</taxon>
        <taxon>Callosobruchus</taxon>
    </lineage>
</organism>
<dbReference type="Proteomes" id="UP000410492">
    <property type="component" value="Unassembled WGS sequence"/>
</dbReference>
<protein>
    <submittedName>
        <fullName evidence="1">Uncharacterized protein</fullName>
    </submittedName>
</protein>
<gene>
    <name evidence="1" type="ORF">CALMAC_LOCUS11077</name>
</gene>
<evidence type="ECO:0000313" key="1">
    <source>
        <dbReference type="EMBL" id="VEN50241.1"/>
    </source>
</evidence>
<keyword evidence="2" id="KW-1185">Reference proteome</keyword>
<accession>A0A653CQN8</accession>
<dbReference type="EMBL" id="CAACVG010008545">
    <property type="protein sequence ID" value="VEN50241.1"/>
    <property type="molecule type" value="Genomic_DNA"/>
</dbReference>
<proteinExistence type="predicted"/>
<evidence type="ECO:0000313" key="2">
    <source>
        <dbReference type="Proteomes" id="UP000410492"/>
    </source>
</evidence>
<dbReference type="OrthoDB" id="2143914at2759"/>